<proteinExistence type="predicted"/>
<dbReference type="InterPro" id="IPR041178">
    <property type="entry name" value="RPA43_OB"/>
</dbReference>
<feature type="compositionally biased region" description="Acidic residues" evidence="2">
    <location>
        <begin position="47"/>
        <end position="65"/>
    </location>
</feature>
<evidence type="ECO:0000313" key="5">
    <source>
        <dbReference type="Proteomes" id="UP000325313"/>
    </source>
</evidence>
<name>A0A5B0RS04_PUCGR</name>
<evidence type="ECO:0000259" key="3">
    <source>
        <dbReference type="Pfam" id="PF17875"/>
    </source>
</evidence>
<feature type="region of interest" description="Disordered" evidence="2">
    <location>
        <begin position="293"/>
        <end position="357"/>
    </location>
</feature>
<feature type="region of interest" description="Disordered" evidence="2">
    <location>
        <begin position="39"/>
        <end position="77"/>
    </location>
</feature>
<sequence>MSHSKPSSSTRKPTDFHHLTARLKLPLAPVFLTKPMSKTTTTIEMKAEEEENVKEEMDDLESDSDESTKDLKKTLAEPDRIDEEYGNSGVLEAINQSLASLMMKYIPSLGSVLVSYLEPPMFILKDSSDGGAQEIRRPATKTSRLPVPTLPGNGWGVVDVEVKLLGWRPTIGQKLVGRPTLSSPSHLSLVIYRTFNASINENHLRAAGFHYDINFEVPAHWKSIVEPANPQDQSLSTNLPLEHHQDRGCWVDANGVVVGDDQGTVSFTVMGLTIANHMISVVGSLLDDPFSIEGPARASQPSPRMTAMKQRLSGPGPVDSESSTDNSEDEGGRSKAASLRGRMKAPPAIQSGTALRPIAVHPHTVAIPTVTPTASSSIQPPPLTATNLKALDSAHLQPSIPVSHPSPISVPSEKSKKTKKKKPLKRPADALEDKPSLARNPSPPLPNQPTNPSAAIPPPLSSTNSSRKKKLKTN</sequence>
<dbReference type="GO" id="GO:0006352">
    <property type="term" value="P:DNA-templated transcription initiation"/>
    <property type="evidence" value="ECO:0007669"/>
    <property type="project" value="InterPro"/>
</dbReference>
<feature type="compositionally biased region" description="Basic and acidic residues" evidence="2">
    <location>
        <begin position="66"/>
        <end position="77"/>
    </location>
</feature>
<keyword evidence="1" id="KW-0539">Nucleus</keyword>
<feature type="compositionally biased region" description="Basic and acidic residues" evidence="2">
    <location>
        <begin position="426"/>
        <end position="436"/>
    </location>
</feature>
<dbReference type="GO" id="GO:0005736">
    <property type="term" value="C:RNA polymerase I complex"/>
    <property type="evidence" value="ECO:0007669"/>
    <property type="project" value="TreeGrafter"/>
</dbReference>
<dbReference type="EMBL" id="VDEP01000169">
    <property type="protein sequence ID" value="KAA1127374.1"/>
    <property type="molecule type" value="Genomic_DNA"/>
</dbReference>
<dbReference type="Gene3D" id="2.40.50.1060">
    <property type="match status" value="1"/>
</dbReference>
<reference evidence="4 5" key="1">
    <citation type="submission" date="2019-05" db="EMBL/GenBank/DDBJ databases">
        <title>Emergence of the Ug99 lineage of the wheat stem rust pathogen through somatic hybridization.</title>
        <authorList>
            <person name="Li F."/>
            <person name="Upadhyaya N.M."/>
            <person name="Sperschneider J."/>
            <person name="Matny O."/>
            <person name="Nguyen-Phuc H."/>
            <person name="Mago R."/>
            <person name="Raley C."/>
            <person name="Miller M.E."/>
            <person name="Silverstein K.A.T."/>
            <person name="Henningsen E."/>
            <person name="Hirsch C.D."/>
            <person name="Visser B."/>
            <person name="Pretorius Z.A."/>
            <person name="Steffenson B.J."/>
            <person name="Schwessinger B."/>
            <person name="Dodds P.N."/>
            <person name="Figueroa M."/>
        </authorList>
    </citation>
    <scope>NUCLEOTIDE SEQUENCE [LARGE SCALE GENOMIC DNA]</scope>
    <source>
        <strain evidence="4 5">Ug99</strain>
    </source>
</reference>
<dbReference type="GO" id="GO:0006362">
    <property type="term" value="P:transcription elongation by RNA polymerase I"/>
    <property type="evidence" value="ECO:0007669"/>
    <property type="project" value="TreeGrafter"/>
</dbReference>
<organism evidence="4 5">
    <name type="scientific">Puccinia graminis f. sp. tritici</name>
    <dbReference type="NCBI Taxonomy" id="56615"/>
    <lineage>
        <taxon>Eukaryota</taxon>
        <taxon>Fungi</taxon>
        <taxon>Dikarya</taxon>
        <taxon>Basidiomycota</taxon>
        <taxon>Pucciniomycotina</taxon>
        <taxon>Pucciniomycetes</taxon>
        <taxon>Pucciniales</taxon>
        <taxon>Pucciniaceae</taxon>
        <taxon>Puccinia</taxon>
    </lineage>
</organism>
<dbReference type="Pfam" id="PF17875">
    <property type="entry name" value="RPA43_OB"/>
    <property type="match status" value="1"/>
</dbReference>
<evidence type="ECO:0000313" key="4">
    <source>
        <dbReference type="EMBL" id="KAA1127374.1"/>
    </source>
</evidence>
<evidence type="ECO:0000256" key="2">
    <source>
        <dbReference type="SAM" id="MobiDB-lite"/>
    </source>
</evidence>
<comment type="caution">
    <text evidence="4">The sequence shown here is derived from an EMBL/GenBank/DDBJ whole genome shotgun (WGS) entry which is preliminary data.</text>
</comment>
<feature type="compositionally biased region" description="Low complexity" evidence="2">
    <location>
        <begin position="398"/>
        <end position="412"/>
    </location>
</feature>
<dbReference type="InterPro" id="IPR045113">
    <property type="entry name" value="Rpb7-like"/>
</dbReference>
<feature type="region of interest" description="Disordered" evidence="2">
    <location>
        <begin position="397"/>
        <end position="474"/>
    </location>
</feature>
<feature type="compositionally biased region" description="Pro residues" evidence="2">
    <location>
        <begin position="441"/>
        <end position="460"/>
    </location>
</feature>
<dbReference type="AlphaFoldDB" id="A0A5B0RS04"/>
<feature type="domain" description="RPA43 OB" evidence="3">
    <location>
        <begin position="169"/>
        <end position="286"/>
    </location>
</feature>
<accession>A0A5B0RS04</accession>
<evidence type="ECO:0000256" key="1">
    <source>
        <dbReference type="ARBA" id="ARBA00023242"/>
    </source>
</evidence>
<protein>
    <recommendedName>
        <fullName evidence="3">RPA43 OB domain-containing protein</fullName>
    </recommendedName>
</protein>
<dbReference type="PANTHER" id="PTHR12709:SF5">
    <property type="entry name" value="DNA-DIRECTED RNA POLYMERASE I SUBUNIT RPA43"/>
    <property type="match status" value="1"/>
</dbReference>
<dbReference type="Proteomes" id="UP000325313">
    <property type="component" value="Unassembled WGS sequence"/>
</dbReference>
<dbReference type="PANTHER" id="PTHR12709">
    <property type="entry name" value="DNA-DIRECTED RNA POLYMERASE II, III"/>
    <property type="match status" value="1"/>
</dbReference>
<feature type="compositionally biased region" description="Basic residues" evidence="2">
    <location>
        <begin position="416"/>
        <end position="425"/>
    </location>
</feature>
<gene>
    <name evidence="4" type="ORF">PGTUg99_035872</name>
</gene>